<dbReference type="EMBL" id="CCAG010012757">
    <property type="status" value="NOT_ANNOTATED_CDS"/>
    <property type="molecule type" value="Genomic_DNA"/>
</dbReference>
<protein>
    <submittedName>
        <fullName evidence="1">Uncharacterized protein</fullName>
    </submittedName>
</protein>
<sequence>MVYTRSHVDIFGLIYILAFVEVCEQILDRIYLNDGRTPLSTWSAATMRRLGNLFPQKESETTQSVG</sequence>
<evidence type="ECO:0000313" key="2">
    <source>
        <dbReference type="Proteomes" id="UP000092444"/>
    </source>
</evidence>
<dbReference type="AlphaFoldDB" id="A0A1B0GF42"/>
<proteinExistence type="predicted"/>
<name>A0A1B0GF42_GLOMM</name>
<evidence type="ECO:0000313" key="1">
    <source>
        <dbReference type="EnsemblMetazoa" id="GMOY011913-PA"/>
    </source>
</evidence>
<accession>A0A1B0GF42</accession>
<dbReference type="Proteomes" id="UP000092444">
    <property type="component" value="Unassembled WGS sequence"/>
</dbReference>
<reference evidence="1" key="1">
    <citation type="submission" date="2020-05" db="UniProtKB">
        <authorList>
            <consortium name="EnsemblMetazoa"/>
        </authorList>
    </citation>
    <scope>IDENTIFICATION</scope>
    <source>
        <strain evidence="1">Yale</strain>
    </source>
</reference>
<dbReference type="EnsemblMetazoa" id="GMOY011913-RA">
    <property type="protein sequence ID" value="GMOY011913-PA"/>
    <property type="gene ID" value="GMOY011913"/>
</dbReference>
<organism evidence="1 2">
    <name type="scientific">Glossina morsitans morsitans</name>
    <name type="common">Savannah tsetse fly</name>
    <dbReference type="NCBI Taxonomy" id="37546"/>
    <lineage>
        <taxon>Eukaryota</taxon>
        <taxon>Metazoa</taxon>
        <taxon>Ecdysozoa</taxon>
        <taxon>Arthropoda</taxon>
        <taxon>Hexapoda</taxon>
        <taxon>Insecta</taxon>
        <taxon>Pterygota</taxon>
        <taxon>Neoptera</taxon>
        <taxon>Endopterygota</taxon>
        <taxon>Diptera</taxon>
        <taxon>Brachycera</taxon>
        <taxon>Muscomorpha</taxon>
        <taxon>Hippoboscoidea</taxon>
        <taxon>Glossinidae</taxon>
        <taxon>Glossina</taxon>
    </lineage>
</organism>
<dbReference type="VEuPathDB" id="VectorBase:GMOY011913"/>
<keyword evidence="2" id="KW-1185">Reference proteome</keyword>